<evidence type="ECO:0000256" key="8">
    <source>
        <dbReference type="ARBA" id="ARBA00022750"/>
    </source>
</evidence>
<dbReference type="EMBL" id="AP024419">
    <property type="protein sequence ID" value="BCR87867.1"/>
    <property type="molecule type" value="Genomic_DNA"/>
</dbReference>
<keyword evidence="4" id="KW-0808">Transferase</keyword>
<dbReference type="Gene3D" id="1.10.340.70">
    <property type="match status" value="1"/>
</dbReference>
<gene>
    <name evidence="25" type="ORF">ACHE_40431A</name>
</gene>
<dbReference type="Gene3D" id="2.40.50.40">
    <property type="match status" value="1"/>
</dbReference>
<dbReference type="GO" id="GO:0008270">
    <property type="term" value="F:zinc ion binding"/>
    <property type="evidence" value="ECO:0007669"/>
    <property type="project" value="UniProtKB-KW"/>
</dbReference>
<feature type="region of interest" description="Disordered" evidence="20">
    <location>
        <begin position="142"/>
        <end position="171"/>
    </location>
</feature>
<dbReference type="GO" id="GO:0003887">
    <property type="term" value="F:DNA-directed DNA polymerase activity"/>
    <property type="evidence" value="ECO:0007669"/>
    <property type="project" value="UniProtKB-KW"/>
</dbReference>
<dbReference type="InterPro" id="IPR000477">
    <property type="entry name" value="RT_dom"/>
</dbReference>
<dbReference type="GO" id="GO:0003677">
    <property type="term" value="F:DNA binding"/>
    <property type="evidence" value="ECO:0007669"/>
    <property type="project" value="UniProtKB-KW"/>
</dbReference>
<dbReference type="PROSITE" id="PS50994">
    <property type="entry name" value="INTEGRASE"/>
    <property type="match status" value="1"/>
</dbReference>
<evidence type="ECO:0000256" key="5">
    <source>
        <dbReference type="ARBA" id="ARBA00022695"/>
    </source>
</evidence>
<dbReference type="Gene3D" id="3.30.70.270">
    <property type="match status" value="2"/>
</dbReference>
<evidence type="ECO:0000256" key="18">
    <source>
        <dbReference type="PROSITE-ProRule" id="PRU00047"/>
    </source>
</evidence>
<dbReference type="SUPFAM" id="SSF54160">
    <property type="entry name" value="Chromo domain-like"/>
    <property type="match status" value="1"/>
</dbReference>
<dbReference type="Pfam" id="PF17917">
    <property type="entry name" value="RT_RNaseH"/>
    <property type="match status" value="1"/>
</dbReference>
<keyword evidence="17" id="KW-0233">DNA recombination</keyword>
<keyword evidence="11" id="KW-0460">Magnesium</keyword>
<protein>
    <recommendedName>
        <fullName evidence="2">RNA-directed DNA polymerase</fullName>
        <ecNumber evidence="2">2.7.7.49</ecNumber>
    </recommendedName>
</protein>
<keyword evidence="26" id="KW-1185">Reference proteome</keyword>
<accession>A0A7R7VND0</accession>
<dbReference type="Pfam" id="PF00665">
    <property type="entry name" value="rve"/>
    <property type="match status" value="1"/>
</dbReference>
<reference evidence="25" key="1">
    <citation type="submission" date="2021-01" db="EMBL/GenBank/DDBJ databases">
        <authorList>
            <consortium name="Aspergillus chevalieri M1 genome sequencing consortium"/>
            <person name="Kazuki M."/>
            <person name="Futagami T."/>
        </authorList>
    </citation>
    <scope>NUCLEOTIDE SEQUENCE</scope>
    <source>
        <strain evidence="25">M1</strain>
    </source>
</reference>
<keyword evidence="19" id="KW-0175">Coiled coil</keyword>
<dbReference type="SUPFAM" id="SSF53098">
    <property type="entry name" value="Ribonuclease H-like"/>
    <property type="match status" value="1"/>
</dbReference>
<feature type="region of interest" description="Disordered" evidence="20">
    <location>
        <begin position="330"/>
        <end position="360"/>
    </location>
</feature>
<evidence type="ECO:0000256" key="13">
    <source>
        <dbReference type="ARBA" id="ARBA00022908"/>
    </source>
</evidence>
<dbReference type="CDD" id="cd09274">
    <property type="entry name" value="RNase_HI_RT_Ty3"/>
    <property type="match status" value="1"/>
</dbReference>
<evidence type="ECO:0000256" key="9">
    <source>
        <dbReference type="ARBA" id="ARBA00022759"/>
    </source>
</evidence>
<comment type="subunit">
    <text evidence="1">Component of the NuA4 histone acetyltransferase complex.</text>
</comment>
<feature type="domain" description="CCHC-type" evidence="22">
    <location>
        <begin position="386"/>
        <end position="400"/>
    </location>
</feature>
<evidence type="ECO:0000259" key="22">
    <source>
        <dbReference type="PROSITE" id="PS50158"/>
    </source>
</evidence>
<dbReference type="SUPFAM" id="SSF56672">
    <property type="entry name" value="DNA/RNA polymerases"/>
    <property type="match status" value="1"/>
</dbReference>
<dbReference type="InterPro" id="IPR056924">
    <property type="entry name" value="SH3_Tf2-1"/>
</dbReference>
<dbReference type="GO" id="GO:0006508">
    <property type="term" value="P:proteolysis"/>
    <property type="evidence" value="ECO:0007669"/>
    <property type="project" value="UniProtKB-KW"/>
</dbReference>
<feature type="compositionally biased region" description="Basic and acidic residues" evidence="20">
    <location>
        <begin position="159"/>
        <end position="171"/>
    </location>
</feature>
<name>A0A7R7VND0_ASPCH</name>
<keyword evidence="3" id="KW-0645">Protease</keyword>
<keyword evidence="6" id="KW-0540">Nuclease</keyword>
<evidence type="ECO:0000256" key="10">
    <source>
        <dbReference type="ARBA" id="ARBA00022801"/>
    </source>
</evidence>
<dbReference type="SMART" id="SM00298">
    <property type="entry name" value="CHROMO"/>
    <property type="match status" value="1"/>
</dbReference>
<dbReference type="FunFam" id="3.30.70.270:FF:000063">
    <property type="entry name" value="Zinc knuckle domaincontaining protein"/>
    <property type="match status" value="1"/>
</dbReference>
<evidence type="ECO:0000256" key="19">
    <source>
        <dbReference type="SAM" id="Coils"/>
    </source>
</evidence>
<dbReference type="InterPro" id="IPR041373">
    <property type="entry name" value="RT_RNaseH"/>
</dbReference>
<dbReference type="GO" id="GO:0006338">
    <property type="term" value="P:chromatin remodeling"/>
    <property type="evidence" value="ECO:0007669"/>
    <property type="project" value="UniProtKB-ARBA"/>
</dbReference>
<proteinExistence type="predicted"/>
<dbReference type="Pfam" id="PF00078">
    <property type="entry name" value="RVT_1"/>
    <property type="match status" value="1"/>
</dbReference>
<evidence type="ECO:0000256" key="15">
    <source>
        <dbReference type="ARBA" id="ARBA00022932"/>
    </source>
</evidence>
<feature type="domain" description="Chromo" evidence="21">
    <location>
        <begin position="1650"/>
        <end position="1712"/>
    </location>
</feature>
<dbReference type="InterPro" id="IPR050951">
    <property type="entry name" value="Retrovirus_Pol_polyprotein"/>
</dbReference>
<evidence type="ECO:0000256" key="20">
    <source>
        <dbReference type="SAM" id="MobiDB-lite"/>
    </source>
</evidence>
<evidence type="ECO:0000256" key="12">
    <source>
        <dbReference type="ARBA" id="ARBA00022884"/>
    </source>
</evidence>
<dbReference type="GO" id="GO:0006310">
    <property type="term" value="P:DNA recombination"/>
    <property type="evidence" value="ECO:0007669"/>
    <property type="project" value="UniProtKB-KW"/>
</dbReference>
<dbReference type="Gene3D" id="2.40.70.10">
    <property type="entry name" value="Acid Proteases"/>
    <property type="match status" value="1"/>
</dbReference>
<dbReference type="InterPro" id="IPR043502">
    <property type="entry name" value="DNA/RNA_pol_sf"/>
</dbReference>
<evidence type="ECO:0000259" key="24">
    <source>
        <dbReference type="PROSITE" id="PS50994"/>
    </source>
</evidence>
<reference evidence="25" key="2">
    <citation type="submission" date="2021-02" db="EMBL/GenBank/DDBJ databases">
        <title>Aspergillus chevalieri M1 genome sequence.</title>
        <authorList>
            <person name="Kadooka C."/>
            <person name="Mori K."/>
            <person name="Futagami T."/>
        </authorList>
    </citation>
    <scope>NUCLEOTIDE SEQUENCE</scope>
    <source>
        <strain evidence="25">M1</strain>
    </source>
</reference>
<dbReference type="InterPro" id="IPR001584">
    <property type="entry name" value="Integrase_cat-core"/>
</dbReference>
<dbReference type="GO" id="GO:0004519">
    <property type="term" value="F:endonuclease activity"/>
    <property type="evidence" value="ECO:0007669"/>
    <property type="project" value="UniProtKB-KW"/>
</dbReference>
<dbReference type="GO" id="GO:0003723">
    <property type="term" value="F:RNA binding"/>
    <property type="evidence" value="ECO:0007669"/>
    <property type="project" value="UniProtKB-KW"/>
</dbReference>
<dbReference type="CDD" id="cd00303">
    <property type="entry name" value="retropepsin_like"/>
    <property type="match status" value="1"/>
</dbReference>
<dbReference type="InterPro" id="IPR032549">
    <property type="entry name" value="DUF4939"/>
</dbReference>
<evidence type="ECO:0000259" key="21">
    <source>
        <dbReference type="PROSITE" id="PS50013"/>
    </source>
</evidence>
<dbReference type="InterPro" id="IPR041588">
    <property type="entry name" value="Integrase_H2C2"/>
</dbReference>
<keyword evidence="12" id="KW-0694">RNA-binding</keyword>
<evidence type="ECO:0000256" key="7">
    <source>
        <dbReference type="ARBA" id="ARBA00022723"/>
    </source>
</evidence>
<dbReference type="EC" id="2.7.7.49" evidence="2"/>
<keyword evidence="15" id="KW-0239">DNA-directed DNA polymerase</keyword>
<dbReference type="GO" id="GO:0015074">
    <property type="term" value="P:DNA integration"/>
    <property type="evidence" value="ECO:0007669"/>
    <property type="project" value="UniProtKB-KW"/>
</dbReference>
<dbReference type="Pfam" id="PF24626">
    <property type="entry name" value="SH3_Tf2-1"/>
    <property type="match status" value="1"/>
</dbReference>
<dbReference type="KEGG" id="ache:ACHE_40431A"/>
<dbReference type="GeneID" id="66982226"/>
<keyword evidence="10" id="KW-0378">Hydrolase</keyword>
<dbReference type="Pfam" id="PF00385">
    <property type="entry name" value="Chromo"/>
    <property type="match status" value="1"/>
</dbReference>
<dbReference type="RefSeq" id="XP_043136389.1">
    <property type="nucleotide sequence ID" value="XM_043278628.1"/>
</dbReference>
<evidence type="ECO:0000256" key="1">
    <source>
        <dbReference type="ARBA" id="ARBA00011353"/>
    </source>
</evidence>
<dbReference type="Pfam" id="PF16297">
    <property type="entry name" value="DUF4939"/>
    <property type="match status" value="1"/>
</dbReference>
<evidence type="ECO:0000313" key="26">
    <source>
        <dbReference type="Proteomes" id="UP000637239"/>
    </source>
</evidence>
<keyword evidence="18" id="KW-0862">Zinc</keyword>
<evidence type="ECO:0000256" key="17">
    <source>
        <dbReference type="ARBA" id="ARBA00023172"/>
    </source>
</evidence>
<evidence type="ECO:0000313" key="25">
    <source>
        <dbReference type="EMBL" id="BCR87867.1"/>
    </source>
</evidence>
<dbReference type="InterPro" id="IPR023780">
    <property type="entry name" value="Chromo_domain"/>
</dbReference>
<sequence length="1717" mass="197939">MSAAPRPPFLPGSLEEFTEHAATHHSEWFQYCRLAYEYIEEAEAAITEARGQADQTSLKLQASETEVSRLKEELSALHLKQEKNQARDQGIIEYQKEQLRESQQKYLEALKEKDEALRLATPVVNTPARTPEPTAEIHTVAPVGTPASVDPPSTSSARLSERLPDPDRFEGDRKDLRRFISQIHEKMNVNHDRYPTPQSRMTYVTNRLRGAPYAQVLPYIKKGICQLKDYEEILKILDRAFGDPNRVNNARNELFRLRQANKEFGMFFAEFQRLALEGEMSEDVLPTLLEQAINRELRGMLMHNEPPNREYHQFANFLQDLENRRRHYENNPPPAARTYASATKPTNPVRPTEHPATLQPAENNTDVMDLSSAHRHTTSRRDRGECFRCGSKNHLVRNCPLPDNRPVGVCPAYLSPPSSLPRKPRTYTCVRTIPFPIPRPVSKRSESGLSRDQTMNERTIRISAAATQGLTVEEESYRSNLMILPITLSRHEKELLSYAMLDTGAEGKRFIDKEWAQDKGLELLPLKKPIRLETFDGQEAESGPITHYAQMHMRINDHQERRACFLVTQLAHYPVVLGLPWLKIHDPRIGFAEHTVLFDSKYCQEHCNMPMRPAKIRALHDIPQKTRPKHLPPRPERLKHRDIAAVSMSACCAYARRSYRLFTVTVDDIEAALNPVPDEEDPMAKLPPEFQDFADVFSPREAERLPPHRPYDHDIKLQDGKVPPFGPLYPMSREELKALKEWIEENLKKGFIRPSSSPAASPVLFVKKPGGGLRFCVDYRALNAITVKDRYPLPLTKETLNNLKGMKYFTKIDIISAFNNLRIKKGLEYLTAFRTRLGLFESLVMPFGLTGAPASFQRFMNDTLRDYLDTFCTAYLDDILIYSKTREEHTRHVCLVLEKLRDAGLFAKLSKCEFAVPETKFLGIIVGRDGLRMDPDKVKTIVDWETPTCVTDVQAFIGFANFYRRFIKDFSKIITPLVNLTKKGIQFKWNTTCELSFNMLKKAFTTAPVLRPFDWNKEVILETDASDYVSAGVLSQYDDDGVLHPVAFFSKKHSVTECNYEIYDKELLAIIRCFEEWRPELEGTPSPVKVITDHRNLEYFMTTKLLNRRQARWSEFLSRFNFKIIYRPGKQGVKPDALTRRSEDLPKEGDERLLHQSQTVLKKENLELAPDSSSVTLNVTTRAQAHSAENPIVNPPRTPAQTRRVRFADETNHNVPEPPQDIKNLLDSAYPLDETVQSILEALDKNATRHPKITLADCQRRGNYLFYRNRLYVPDHGELKAELLRQCHDKPAAGHPGRSKTYELMSREYYWPGMYQYVEQWTQNCHTCRRITPSREARQGLLRPLPVPERSWQDISMDFITHLPPSHGYDAILVVVDRLTKMKHFIPCKGTCNAEEVAHLYTCNVWKLHGLPRTIVSDRGPQFIAQFWKHLMRRLQITNLLSTAYHPETDGQTERTNAVLEQYLRAYVSYLQDDWSEWLPLAEFAANSTRSETTCVSPFFANYGFHPRMGFEPVQPTNQPTRDAEEFACRMKLITEFVRTEIISAQARQEEQANRKRQPARCYQVGQYVWLDSRNIRTLRPQKKLDWKNLGPFCITEIVSPHAYKLDLPASMRIHPVFNVSLLRPAARNPAPGQRQEPPPPVEVDGLEEWQVEDILDSRWERRGRGGPRLKYTVKWTGYDELTEEPASYLEHAQEIVTNYHRRYPYKPGPGLDGARP</sequence>
<evidence type="ECO:0000256" key="3">
    <source>
        <dbReference type="ARBA" id="ARBA00022670"/>
    </source>
</evidence>
<dbReference type="InterPro" id="IPR021109">
    <property type="entry name" value="Peptidase_aspartic_dom_sf"/>
</dbReference>
<dbReference type="InterPro" id="IPR036397">
    <property type="entry name" value="RNaseH_sf"/>
</dbReference>
<dbReference type="GO" id="GO:0005634">
    <property type="term" value="C:nucleus"/>
    <property type="evidence" value="ECO:0007669"/>
    <property type="project" value="UniProtKB-ARBA"/>
</dbReference>
<feature type="domain" description="Integrase catalytic" evidence="24">
    <location>
        <begin position="1342"/>
        <end position="1521"/>
    </location>
</feature>
<organism evidence="25 26">
    <name type="scientific">Aspergillus chevalieri</name>
    <name type="common">Eurotium chevalieri</name>
    <dbReference type="NCBI Taxonomy" id="182096"/>
    <lineage>
        <taxon>Eukaryota</taxon>
        <taxon>Fungi</taxon>
        <taxon>Dikarya</taxon>
        <taxon>Ascomycota</taxon>
        <taxon>Pezizomycotina</taxon>
        <taxon>Eurotiomycetes</taxon>
        <taxon>Eurotiomycetidae</taxon>
        <taxon>Eurotiales</taxon>
        <taxon>Aspergillaceae</taxon>
        <taxon>Aspergillus</taxon>
        <taxon>Aspergillus subgen. Aspergillus</taxon>
    </lineage>
</organism>
<dbReference type="InterPro" id="IPR043128">
    <property type="entry name" value="Rev_trsase/Diguanyl_cyclase"/>
</dbReference>
<dbReference type="Proteomes" id="UP000637239">
    <property type="component" value="Chromosome 4"/>
</dbReference>
<keyword evidence="14" id="KW-0695">RNA-directed DNA polymerase</keyword>
<dbReference type="Gene3D" id="3.30.420.10">
    <property type="entry name" value="Ribonuclease H-like superfamily/Ribonuclease H"/>
    <property type="match status" value="1"/>
</dbReference>
<evidence type="ECO:0000256" key="11">
    <source>
        <dbReference type="ARBA" id="ARBA00022842"/>
    </source>
</evidence>
<evidence type="ECO:0000256" key="2">
    <source>
        <dbReference type="ARBA" id="ARBA00012493"/>
    </source>
</evidence>
<keyword evidence="9" id="KW-0255">Endonuclease</keyword>
<keyword evidence="5" id="KW-0548">Nucleotidyltransferase</keyword>
<dbReference type="CDD" id="cd01647">
    <property type="entry name" value="RT_LTR"/>
    <property type="match status" value="1"/>
</dbReference>
<evidence type="ECO:0000259" key="23">
    <source>
        <dbReference type="PROSITE" id="PS50878"/>
    </source>
</evidence>
<dbReference type="InterPro" id="IPR000953">
    <property type="entry name" value="Chromo/chromo_shadow_dom"/>
</dbReference>
<dbReference type="InterPro" id="IPR012337">
    <property type="entry name" value="RNaseH-like_sf"/>
</dbReference>
<keyword evidence="16" id="KW-0238">DNA-binding</keyword>
<evidence type="ECO:0000256" key="4">
    <source>
        <dbReference type="ARBA" id="ARBA00022679"/>
    </source>
</evidence>
<dbReference type="Pfam" id="PF17921">
    <property type="entry name" value="Integrase_H2C2"/>
    <property type="match status" value="1"/>
</dbReference>
<keyword evidence="8" id="KW-0064">Aspartyl protease</keyword>
<evidence type="ECO:0000256" key="6">
    <source>
        <dbReference type="ARBA" id="ARBA00022722"/>
    </source>
</evidence>
<evidence type="ECO:0000256" key="14">
    <source>
        <dbReference type="ARBA" id="ARBA00022918"/>
    </source>
</evidence>
<dbReference type="FunFam" id="3.30.420.10:FF:000032">
    <property type="entry name" value="Retrovirus-related Pol polyprotein from transposon 297-like Protein"/>
    <property type="match status" value="1"/>
</dbReference>
<keyword evidence="18" id="KW-0863">Zinc-finger</keyword>
<dbReference type="PROSITE" id="PS50158">
    <property type="entry name" value="ZF_CCHC"/>
    <property type="match status" value="1"/>
</dbReference>
<keyword evidence="7" id="KW-0479">Metal-binding</keyword>
<dbReference type="PROSITE" id="PS50013">
    <property type="entry name" value="CHROMO_2"/>
    <property type="match status" value="1"/>
</dbReference>
<dbReference type="InterPro" id="IPR001878">
    <property type="entry name" value="Znf_CCHC"/>
</dbReference>
<feature type="domain" description="Reverse transcriptase" evidence="23">
    <location>
        <begin position="747"/>
        <end position="926"/>
    </location>
</feature>
<dbReference type="Gene3D" id="3.10.10.10">
    <property type="entry name" value="HIV Type 1 Reverse Transcriptase, subunit A, domain 1"/>
    <property type="match status" value="1"/>
</dbReference>
<dbReference type="PROSITE" id="PS50878">
    <property type="entry name" value="RT_POL"/>
    <property type="match status" value="1"/>
</dbReference>
<feature type="coiled-coil region" evidence="19">
    <location>
        <begin position="39"/>
        <end position="119"/>
    </location>
</feature>
<dbReference type="GO" id="GO:0003964">
    <property type="term" value="F:RNA-directed DNA polymerase activity"/>
    <property type="evidence" value="ECO:0007669"/>
    <property type="project" value="UniProtKB-KW"/>
</dbReference>
<evidence type="ECO:0000256" key="16">
    <source>
        <dbReference type="ARBA" id="ARBA00023125"/>
    </source>
</evidence>
<keyword evidence="13" id="KW-0229">DNA integration</keyword>
<dbReference type="InterPro" id="IPR016197">
    <property type="entry name" value="Chromo-like_dom_sf"/>
</dbReference>
<dbReference type="PANTHER" id="PTHR37984:SF5">
    <property type="entry name" value="PROTEIN NYNRIN-LIKE"/>
    <property type="match status" value="1"/>
</dbReference>
<dbReference type="GO" id="GO:0004190">
    <property type="term" value="F:aspartic-type endopeptidase activity"/>
    <property type="evidence" value="ECO:0007669"/>
    <property type="project" value="UniProtKB-KW"/>
</dbReference>
<dbReference type="PANTHER" id="PTHR37984">
    <property type="entry name" value="PROTEIN CBG26694"/>
    <property type="match status" value="1"/>
</dbReference>